<evidence type="ECO:0000256" key="4">
    <source>
        <dbReference type="ARBA" id="ARBA00022723"/>
    </source>
</evidence>
<dbReference type="SMART" id="SM00249">
    <property type="entry name" value="PHD"/>
    <property type="match status" value="1"/>
</dbReference>
<feature type="transmembrane region" description="Helical" evidence="13">
    <location>
        <begin position="426"/>
        <end position="449"/>
    </location>
</feature>
<keyword evidence="16" id="KW-1185">Reference proteome</keyword>
<dbReference type="GO" id="GO:0008270">
    <property type="term" value="F:zinc ion binding"/>
    <property type="evidence" value="ECO:0007669"/>
    <property type="project" value="UniProtKB-KW"/>
</dbReference>
<dbReference type="RefSeq" id="XP_024083621.1">
    <property type="nucleotide sequence ID" value="XM_024227853.1"/>
</dbReference>
<keyword evidence="7 13" id="KW-1133">Transmembrane helix</keyword>
<dbReference type="Pfam" id="PF00628">
    <property type="entry name" value="PHD"/>
    <property type="match status" value="1"/>
</dbReference>
<evidence type="ECO:0000256" key="10">
    <source>
        <dbReference type="ARBA" id="ARBA00023303"/>
    </source>
</evidence>
<keyword evidence="4" id="KW-0479">Metal-binding</keyword>
<dbReference type="SUPFAM" id="SSF57903">
    <property type="entry name" value="FYVE/PHD zinc finger"/>
    <property type="match status" value="1"/>
</dbReference>
<feature type="transmembrane region" description="Helical" evidence="13">
    <location>
        <begin position="242"/>
        <end position="262"/>
    </location>
</feature>
<dbReference type="EnsemblMetazoa" id="XM_024227853.1">
    <property type="protein sequence ID" value="XP_024083621.1"/>
    <property type="gene ID" value="LOC106662526"/>
</dbReference>
<dbReference type="OrthoDB" id="297496at2759"/>
<dbReference type="Proteomes" id="UP000494040">
    <property type="component" value="Unassembled WGS sequence"/>
</dbReference>
<proteinExistence type="inferred from homology"/>
<dbReference type="InterPro" id="IPR019786">
    <property type="entry name" value="Zinc_finger_PHD-type_CS"/>
</dbReference>
<dbReference type="KEGG" id="clec:106662526"/>
<keyword evidence="8 12" id="KW-0406">Ion transport</keyword>
<dbReference type="Gene3D" id="1.10.287.70">
    <property type="match status" value="1"/>
</dbReference>
<dbReference type="GeneID" id="106662526"/>
<dbReference type="InterPro" id="IPR013099">
    <property type="entry name" value="K_chnl_dom"/>
</dbReference>
<protein>
    <recommendedName>
        <fullName evidence="14">PHD-type domain-containing protein</fullName>
    </recommendedName>
</protein>
<evidence type="ECO:0000256" key="12">
    <source>
        <dbReference type="RuleBase" id="RU003857"/>
    </source>
</evidence>
<dbReference type="GO" id="GO:0005886">
    <property type="term" value="C:plasma membrane"/>
    <property type="evidence" value="ECO:0007669"/>
    <property type="project" value="TreeGrafter"/>
</dbReference>
<dbReference type="GO" id="GO:0030322">
    <property type="term" value="P:stabilization of membrane potential"/>
    <property type="evidence" value="ECO:0007669"/>
    <property type="project" value="TreeGrafter"/>
</dbReference>
<evidence type="ECO:0000256" key="5">
    <source>
        <dbReference type="ARBA" id="ARBA00022771"/>
    </source>
</evidence>
<organism evidence="15 16">
    <name type="scientific">Cimex lectularius</name>
    <name type="common">Bed bug</name>
    <name type="synonym">Acanthia lectularia</name>
    <dbReference type="NCBI Taxonomy" id="79782"/>
    <lineage>
        <taxon>Eukaryota</taxon>
        <taxon>Metazoa</taxon>
        <taxon>Ecdysozoa</taxon>
        <taxon>Arthropoda</taxon>
        <taxon>Hexapoda</taxon>
        <taxon>Insecta</taxon>
        <taxon>Pterygota</taxon>
        <taxon>Neoptera</taxon>
        <taxon>Paraneoptera</taxon>
        <taxon>Hemiptera</taxon>
        <taxon>Heteroptera</taxon>
        <taxon>Panheteroptera</taxon>
        <taxon>Cimicomorpha</taxon>
        <taxon>Cimicidae</taxon>
        <taxon>Cimex</taxon>
    </lineage>
</organism>
<evidence type="ECO:0000256" key="6">
    <source>
        <dbReference type="ARBA" id="ARBA00022833"/>
    </source>
</evidence>
<feature type="transmembrane region" description="Helical" evidence="13">
    <location>
        <begin position="461"/>
        <end position="477"/>
    </location>
</feature>
<comment type="subcellular location">
    <subcellularLocation>
        <location evidence="1">Membrane</location>
        <topology evidence="1">Multi-pass membrane protein</topology>
    </subcellularLocation>
</comment>
<dbReference type="PANTHER" id="PTHR11003">
    <property type="entry name" value="POTASSIUM CHANNEL, SUBFAMILY K"/>
    <property type="match status" value="1"/>
</dbReference>
<comment type="similarity">
    <text evidence="12">Belongs to the two pore domain potassium channel (TC 1.A.1.8) family.</text>
</comment>
<dbReference type="GO" id="GO:0015271">
    <property type="term" value="F:outward rectifier potassium channel activity"/>
    <property type="evidence" value="ECO:0007669"/>
    <property type="project" value="TreeGrafter"/>
</dbReference>
<evidence type="ECO:0000256" key="13">
    <source>
        <dbReference type="SAM" id="Phobius"/>
    </source>
</evidence>
<dbReference type="AlphaFoldDB" id="A0A8I6SHW9"/>
<feature type="domain" description="PHD-type" evidence="14">
    <location>
        <begin position="5"/>
        <end position="63"/>
    </location>
</feature>
<keyword evidence="3 12" id="KW-0812">Transmembrane</keyword>
<evidence type="ECO:0000256" key="7">
    <source>
        <dbReference type="ARBA" id="ARBA00022989"/>
    </source>
</evidence>
<evidence type="ECO:0000256" key="9">
    <source>
        <dbReference type="ARBA" id="ARBA00023136"/>
    </source>
</evidence>
<dbReference type="InterPro" id="IPR011011">
    <property type="entry name" value="Znf_FYVE_PHD"/>
</dbReference>
<dbReference type="Pfam" id="PF07885">
    <property type="entry name" value="Ion_trans_2"/>
    <property type="match status" value="2"/>
</dbReference>
<dbReference type="InterPro" id="IPR003280">
    <property type="entry name" value="2pore_dom_K_chnl"/>
</dbReference>
<dbReference type="InterPro" id="IPR001965">
    <property type="entry name" value="Znf_PHD"/>
</dbReference>
<evidence type="ECO:0000256" key="11">
    <source>
        <dbReference type="PROSITE-ProRule" id="PRU00146"/>
    </source>
</evidence>
<dbReference type="PROSITE" id="PS50016">
    <property type="entry name" value="ZF_PHD_2"/>
    <property type="match status" value="1"/>
</dbReference>
<evidence type="ECO:0000259" key="14">
    <source>
        <dbReference type="PROSITE" id="PS50016"/>
    </source>
</evidence>
<dbReference type="GO" id="GO:0022841">
    <property type="term" value="F:potassium ion leak channel activity"/>
    <property type="evidence" value="ECO:0007669"/>
    <property type="project" value="TreeGrafter"/>
</dbReference>
<keyword evidence="6" id="KW-0862">Zinc</keyword>
<dbReference type="CDD" id="cd15489">
    <property type="entry name" value="PHD_SF"/>
    <property type="match status" value="1"/>
</dbReference>
<feature type="transmembrane region" description="Helical" evidence="13">
    <location>
        <begin position="344"/>
        <end position="365"/>
    </location>
</feature>
<keyword evidence="2 12" id="KW-0813">Transport</keyword>
<keyword evidence="9 13" id="KW-0472">Membrane</keyword>
<keyword evidence="5 11" id="KW-0863">Zinc-finger</keyword>
<evidence type="ECO:0000256" key="3">
    <source>
        <dbReference type="ARBA" id="ARBA00022692"/>
    </source>
</evidence>
<evidence type="ECO:0000313" key="16">
    <source>
        <dbReference type="Proteomes" id="UP000494040"/>
    </source>
</evidence>
<feature type="transmembrane region" description="Helical" evidence="13">
    <location>
        <begin position="372"/>
        <end position="392"/>
    </location>
</feature>
<evidence type="ECO:0000256" key="1">
    <source>
        <dbReference type="ARBA" id="ARBA00004141"/>
    </source>
</evidence>
<name>A0A8I6SHW9_CIMLE</name>
<evidence type="ECO:0000256" key="8">
    <source>
        <dbReference type="ARBA" id="ARBA00023065"/>
    </source>
</evidence>
<dbReference type="PRINTS" id="PR01333">
    <property type="entry name" value="2POREKCHANEL"/>
</dbReference>
<feature type="transmembrane region" description="Helical" evidence="13">
    <location>
        <begin position="483"/>
        <end position="507"/>
    </location>
</feature>
<sequence length="530" mass="61631">MLAIQGNCTVCKKDLNVITAGMVCFVCEKFYHGICMHPPKRYEQIEEYVINTREWVCERCPSPDHDFEVRTGEDKEKVRQNAEILFQLREAIMMIDEIVSVIMRKCDYLSTSAKMIRKQNSELRQRINLREVQTELPVTLKSWVETRRMLKIGDILPSVHRRHSSLDISKISKRYTHFKKNWNIRGPISKHRSFIYKFLLKTPKRKKKHKVLEKLDAPPLRKRILIVYSMIAGHRRRWPTQMILFATLILHTFVGAVVLYVIEGSHEKKFQEKILSRRSFISNEFLVLQYTISKLLGNNTLNTDMALTNASTSLLSSYYDFIKSMILNHTRTPDFIVKDESWDFLGSVFFCATTSMTVGFGDIVPVTDSGKIFTIFYALTGIPLFLTFASSLGKTVNDFMHLGSNKHYVRRKSTLFGYNYDVDEDFSGFSLCYFFVLYIVYVLVGTVLFMICESWNFFKSYYFVVLSLATVGFGDVVPMNRNFLLGSIMFLIGGHVMTATAIHMIIWKLRKKFQIINSKLETRAAQYYAR</sequence>
<dbReference type="SUPFAM" id="SSF81324">
    <property type="entry name" value="Voltage-gated potassium channels"/>
    <property type="match status" value="2"/>
</dbReference>
<keyword evidence="10 12" id="KW-0407">Ion channel</keyword>
<accession>A0A8I6SHW9</accession>
<reference evidence="15" key="1">
    <citation type="submission" date="2022-01" db="UniProtKB">
        <authorList>
            <consortium name="EnsemblMetazoa"/>
        </authorList>
    </citation>
    <scope>IDENTIFICATION</scope>
</reference>
<dbReference type="OMA" id="FRRDICK"/>
<evidence type="ECO:0000256" key="2">
    <source>
        <dbReference type="ARBA" id="ARBA00022448"/>
    </source>
</evidence>
<dbReference type="PANTHER" id="PTHR11003:SF335">
    <property type="entry name" value="POTASSIUM CHANNEL DOMAIN-CONTAINING PROTEIN"/>
    <property type="match status" value="1"/>
</dbReference>
<evidence type="ECO:0000313" key="15">
    <source>
        <dbReference type="EnsemblMetazoa" id="XP_024083621.1"/>
    </source>
</evidence>
<dbReference type="PROSITE" id="PS01359">
    <property type="entry name" value="ZF_PHD_1"/>
    <property type="match status" value="1"/>
</dbReference>
<dbReference type="InterPro" id="IPR019787">
    <property type="entry name" value="Znf_PHD-finger"/>
</dbReference>